<dbReference type="InterPro" id="IPR045398">
    <property type="entry name" value="DUF6515"/>
</dbReference>
<name>A0A932MPG0_UNCTE</name>
<gene>
    <name evidence="2" type="ORF">HYZ11_13390</name>
</gene>
<feature type="signal peptide" evidence="1">
    <location>
        <begin position="1"/>
        <end position="30"/>
    </location>
</feature>
<dbReference type="AlphaFoldDB" id="A0A932MPG0"/>
<protein>
    <submittedName>
        <fullName evidence="2">Uncharacterized protein</fullName>
    </submittedName>
</protein>
<feature type="chain" id="PRO_5038139710" evidence="1">
    <location>
        <begin position="31"/>
        <end position="180"/>
    </location>
</feature>
<reference evidence="2" key="1">
    <citation type="submission" date="2020-07" db="EMBL/GenBank/DDBJ databases">
        <title>Huge and variable diversity of episymbiotic CPR bacteria and DPANN archaea in groundwater ecosystems.</title>
        <authorList>
            <person name="He C.Y."/>
            <person name="Keren R."/>
            <person name="Whittaker M."/>
            <person name="Farag I.F."/>
            <person name="Doudna J."/>
            <person name="Cate J.H.D."/>
            <person name="Banfield J.F."/>
        </authorList>
    </citation>
    <scope>NUCLEOTIDE SEQUENCE</scope>
    <source>
        <strain evidence="2">NC_groundwater_763_Ag_S-0.2um_68_21</strain>
    </source>
</reference>
<accession>A0A932MPG0</accession>
<evidence type="ECO:0000313" key="2">
    <source>
        <dbReference type="EMBL" id="MBI3128592.1"/>
    </source>
</evidence>
<dbReference type="Proteomes" id="UP000782312">
    <property type="component" value="Unassembled WGS sequence"/>
</dbReference>
<organism evidence="2 3">
    <name type="scientific">Tectimicrobiota bacterium</name>
    <dbReference type="NCBI Taxonomy" id="2528274"/>
    <lineage>
        <taxon>Bacteria</taxon>
        <taxon>Pseudomonadati</taxon>
        <taxon>Nitrospinota/Tectimicrobiota group</taxon>
        <taxon>Candidatus Tectimicrobiota</taxon>
    </lineage>
</organism>
<proteinExistence type="predicted"/>
<keyword evidence="1" id="KW-0732">Signal</keyword>
<evidence type="ECO:0000256" key="1">
    <source>
        <dbReference type="SAM" id="SignalP"/>
    </source>
</evidence>
<dbReference type="Pfam" id="PF20125">
    <property type="entry name" value="DUF6515"/>
    <property type="match status" value="1"/>
</dbReference>
<dbReference type="EMBL" id="JACPUR010000033">
    <property type="protein sequence ID" value="MBI3128592.1"/>
    <property type="molecule type" value="Genomic_DNA"/>
</dbReference>
<comment type="caution">
    <text evidence="2">The sequence shown here is derived from an EMBL/GenBank/DDBJ whole genome shotgun (WGS) entry which is preliminary data.</text>
</comment>
<sequence>MNRRDARKWFLTAVLAALLIPAAASIPARAEARPRHGTAVVVLPPGHRPVVVRQVTYYYHNGAYYRRAPRGYVVVPAPYGAVVPVIPPSHRTVIVRGATYYVDDEVYYRRVLVSGQPQYEVAQYPVQPEVRPPAPVQPPVQGAPYCREALIPIFVAGKEERAVTTACREPDGTWRLQPGR</sequence>
<evidence type="ECO:0000313" key="3">
    <source>
        <dbReference type="Proteomes" id="UP000782312"/>
    </source>
</evidence>